<feature type="compositionally biased region" description="Low complexity" evidence="1">
    <location>
        <begin position="201"/>
        <end position="215"/>
    </location>
</feature>
<sequence length="1020" mass="108464">MPGLTVGDGDSPVRVVVVPSQSSYFAGEPFSVTITFTNTRLQEARLNKPASHGHKRGAHSISSAPLARPPTSPGTPRSAATPTFSRTKPGDDLPRKKGLIGKTKHISLLPQNNEPLPELIEQRRKRQLAHKSLSVSISPFELEDAFAEVSSAPHTQRAFQQTPTTPYTPSPLARTDTLPLSSSHPHARKQSVLDGDFSVDTQSTTSSFPYTPTSSTSTFSLALDPIAEAALSPYPSTPAIGSPTIEPVSFPPHNPSNNHPPVSNNSVYAYPPPPPRHAHHRPAPIGLGQPSTSARGQLPHQPRTAFASTFPPSNTELILYSYAQLTGSVLITPVPGALPSAEQARTLNALRSGLLSRAVLGGGSMDIPASLNPVSSPKPRQLRAHSRSSSFSAGLLSILSPSALVGVASPTPSSVGSARWRAGSTGAPYAVYTPSTPSSARFASGSNSPSVGGSFGNAPVVAEISPEEPLPTFEIQPAMLAVDLALAPGESWSYTYTIKLPDNLPPTFKGKSLKFSYELVVGTCRAGPAGGSGGVSANSISRVMKVPIRLYNHISVGRSVKPYDLLWPVSRRQDVGMPGTEANVVEDTRGTTRKGSLTLLHLPSSSSSGGIAPANTLDSIREYARSLLASLPADNGDTSDKGLSTSTFSVISSKKDGTKMNSTGPPVENGNGAIYDADVEPFHLNRPADLRRAESEKEKEDEGGLTGCREAVEILTRNPKKCSYDVNKDGIKVAVLTFAKSAYRLGETVSGIIELNERTSRARVLKLSAILESHETLPSSISPTSSARHLRRSHAEYHSSFTLNTLRTTFSLDIPSDASPAFQIRVGTPPNQSPRSPVNPPPTPGGLEWKVRLCLLVGIAGESSLPGIQGVRFKSLVRDGPRGEWGSSWRATPGHAPLVKPDLRAEAAIARQQQQKQQSLGSPRTWSRFIMSSLIYGNVSEATEREYHDGDIMDSDDEGYSEGYDGIIPDLGGGVGRGVDYAGGDEGWRDVKAETVECEVPVRIFPGNTAFKALDVVFDV</sequence>
<dbReference type="STRING" id="945553.A0A0D2PLM9"/>
<evidence type="ECO:0000313" key="3">
    <source>
        <dbReference type="Proteomes" id="UP000054270"/>
    </source>
</evidence>
<accession>A0A0D2PLM9</accession>
<feature type="compositionally biased region" description="Basic residues" evidence="1">
    <location>
        <begin position="96"/>
        <end position="105"/>
    </location>
</feature>
<feature type="compositionally biased region" description="Polar residues" evidence="1">
    <location>
        <begin position="74"/>
        <end position="86"/>
    </location>
</feature>
<dbReference type="AlphaFoldDB" id="A0A0D2PLM9"/>
<organism evidence="2 3">
    <name type="scientific">Hypholoma sublateritium (strain FD-334 SS-4)</name>
    <dbReference type="NCBI Taxonomy" id="945553"/>
    <lineage>
        <taxon>Eukaryota</taxon>
        <taxon>Fungi</taxon>
        <taxon>Dikarya</taxon>
        <taxon>Basidiomycota</taxon>
        <taxon>Agaricomycotina</taxon>
        <taxon>Agaricomycetes</taxon>
        <taxon>Agaricomycetidae</taxon>
        <taxon>Agaricales</taxon>
        <taxon>Agaricineae</taxon>
        <taxon>Strophariaceae</taxon>
        <taxon>Hypholoma</taxon>
    </lineage>
</organism>
<gene>
    <name evidence="2" type="ORF">HYPSUDRAFT_68151</name>
</gene>
<feature type="region of interest" description="Disordered" evidence="1">
    <location>
        <begin position="243"/>
        <end position="303"/>
    </location>
</feature>
<dbReference type="PANTHER" id="PTHR12507">
    <property type="entry name" value="REDUCED GROWTH PHENOTYPE 1 RGP1, YEAST -RELATED"/>
    <property type="match status" value="1"/>
</dbReference>
<dbReference type="OMA" id="EMVECEV"/>
<evidence type="ECO:0000256" key="1">
    <source>
        <dbReference type="SAM" id="MobiDB-lite"/>
    </source>
</evidence>
<feature type="compositionally biased region" description="Low complexity" evidence="1">
    <location>
        <begin position="162"/>
        <end position="171"/>
    </location>
</feature>
<reference evidence="3" key="1">
    <citation type="submission" date="2014-04" db="EMBL/GenBank/DDBJ databases">
        <title>Evolutionary Origins and Diversification of the Mycorrhizal Mutualists.</title>
        <authorList>
            <consortium name="DOE Joint Genome Institute"/>
            <consortium name="Mycorrhizal Genomics Consortium"/>
            <person name="Kohler A."/>
            <person name="Kuo A."/>
            <person name="Nagy L.G."/>
            <person name="Floudas D."/>
            <person name="Copeland A."/>
            <person name="Barry K.W."/>
            <person name="Cichocki N."/>
            <person name="Veneault-Fourrey C."/>
            <person name="LaButti K."/>
            <person name="Lindquist E.A."/>
            <person name="Lipzen A."/>
            <person name="Lundell T."/>
            <person name="Morin E."/>
            <person name="Murat C."/>
            <person name="Riley R."/>
            <person name="Ohm R."/>
            <person name="Sun H."/>
            <person name="Tunlid A."/>
            <person name="Henrissat B."/>
            <person name="Grigoriev I.V."/>
            <person name="Hibbett D.S."/>
            <person name="Martin F."/>
        </authorList>
    </citation>
    <scope>NUCLEOTIDE SEQUENCE [LARGE SCALE GENOMIC DNA]</scope>
    <source>
        <strain evidence="3">FD-334 SS-4</strain>
    </source>
</reference>
<dbReference type="EMBL" id="KN817563">
    <property type="protein sequence ID" value="KJA20825.1"/>
    <property type="molecule type" value="Genomic_DNA"/>
</dbReference>
<name>A0A0D2PLM9_HYPSF</name>
<feature type="region of interest" description="Disordered" evidence="1">
    <location>
        <begin position="47"/>
        <end position="110"/>
    </location>
</feature>
<dbReference type="InterPro" id="IPR014848">
    <property type="entry name" value="Rgp1"/>
</dbReference>
<feature type="compositionally biased region" description="Polar residues" evidence="1">
    <location>
        <begin position="152"/>
        <end position="161"/>
    </location>
</feature>
<evidence type="ECO:0008006" key="4">
    <source>
        <dbReference type="Google" id="ProtNLM"/>
    </source>
</evidence>
<dbReference type="Proteomes" id="UP000054270">
    <property type="component" value="Unassembled WGS sequence"/>
</dbReference>
<dbReference type="OrthoDB" id="1918at2759"/>
<dbReference type="Pfam" id="PF08737">
    <property type="entry name" value="Rgp1"/>
    <property type="match status" value="1"/>
</dbReference>
<feature type="compositionally biased region" description="Low complexity" evidence="1">
    <location>
        <begin position="255"/>
        <end position="269"/>
    </location>
</feature>
<proteinExistence type="predicted"/>
<feature type="region of interest" description="Disordered" evidence="1">
    <location>
        <begin position="152"/>
        <end position="215"/>
    </location>
</feature>
<protein>
    <recommendedName>
        <fullName evidence="4">Rgp1-domain-containing protein</fullName>
    </recommendedName>
</protein>
<feature type="region of interest" description="Disordered" evidence="1">
    <location>
        <begin position="821"/>
        <end position="844"/>
    </location>
</feature>
<evidence type="ECO:0000313" key="2">
    <source>
        <dbReference type="EMBL" id="KJA20825.1"/>
    </source>
</evidence>
<keyword evidence="3" id="KW-1185">Reference proteome</keyword>